<evidence type="ECO:0000256" key="1">
    <source>
        <dbReference type="SAM" id="Phobius"/>
    </source>
</evidence>
<organism evidence="2 3">
    <name type="scientific">Tistlia consotensis USBA 355</name>
    <dbReference type="NCBI Taxonomy" id="560819"/>
    <lineage>
        <taxon>Bacteria</taxon>
        <taxon>Pseudomonadati</taxon>
        <taxon>Pseudomonadota</taxon>
        <taxon>Alphaproteobacteria</taxon>
        <taxon>Rhodospirillales</taxon>
        <taxon>Rhodovibrionaceae</taxon>
        <taxon>Tistlia</taxon>
    </lineage>
</organism>
<protein>
    <submittedName>
        <fullName evidence="2">Uncharacterized membrane protein</fullName>
    </submittedName>
</protein>
<reference evidence="2 3" key="1">
    <citation type="submission" date="2017-04" db="EMBL/GenBank/DDBJ databases">
        <authorList>
            <person name="Afonso C.L."/>
            <person name="Miller P.J."/>
            <person name="Scott M.A."/>
            <person name="Spackman E."/>
            <person name="Goraichik I."/>
            <person name="Dimitrov K.M."/>
            <person name="Suarez D.L."/>
            <person name="Swayne D.E."/>
        </authorList>
    </citation>
    <scope>NUCLEOTIDE SEQUENCE [LARGE SCALE GENOMIC DNA]</scope>
    <source>
        <strain evidence="2 3">USBA 355</strain>
    </source>
</reference>
<keyword evidence="3" id="KW-1185">Reference proteome</keyword>
<name>A0A1Y6C7N8_9PROT</name>
<evidence type="ECO:0000313" key="3">
    <source>
        <dbReference type="Proteomes" id="UP000192917"/>
    </source>
</evidence>
<dbReference type="EMBL" id="FWZX01000014">
    <property type="protein sequence ID" value="SMF40497.1"/>
    <property type="molecule type" value="Genomic_DNA"/>
</dbReference>
<feature type="transmembrane region" description="Helical" evidence="1">
    <location>
        <begin position="42"/>
        <end position="62"/>
    </location>
</feature>
<evidence type="ECO:0000313" key="2">
    <source>
        <dbReference type="EMBL" id="SMF40497.1"/>
    </source>
</evidence>
<dbReference type="STRING" id="560819.SAMN05428998_11424"/>
<proteinExistence type="predicted"/>
<dbReference type="Pfam" id="PF09955">
    <property type="entry name" value="DUF2189"/>
    <property type="match status" value="1"/>
</dbReference>
<gene>
    <name evidence="2" type="ORF">SAMN05428998_11424</name>
</gene>
<dbReference type="RefSeq" id="WP_085123852.1">
    <property type="nucleotide sequence ID" value="NZ_FWZX01000014.1"/>
</dbReference>
<sequence>MSDQVPLLSGGVPRINRITIDQPWDWLAAGWADLRAAPAVGFGYGALFVAAGFVALALMWVWDIFALFLPLAGGFLLVAPVLAVGLYETSRRLAAGEPTSMRLALTAWRRNLGQVALLGVALLLFFIAWMRLASLIFMLFFAYDPPAPDSFIQHVFFRWDSIPFLLVGCGIGAVLATLVFAITVVSVPMLLDRDVNVVVAIATSVEAVRQNPFPMFVWACLIVLFTGAGLATGYLGLIITLPIVGHASWHAYRDLVAPATASEAAALSGRESLA</sequence>
<dbReference type="AlphaFoldDB" id="A0A1Y6C7N8"/>
<feature type="transmembrane region" description="Helical" evidence="1">
    <location>
        <begin position="68"/>
        <end position="87"/>
    </location>
</feature>
<keyword evidence="1" id="KW-0472">Membrane</keyword>
<dbReference type="InterPro" id="IPR018692">
    <property type="entry name" value="DUF2189"/>
</dbReference>
<accession>A0A1Y6C7N8</accession>
<keyword evidence="1" id="KW-0812">Transmembrane</keyword>
<dbReference type="Proteomes" id="UP000192917">
    <property type="component" value="Unassembled WGS sequence"/>
</dbReference>
<feature type="transmembrane region" description="Helical" evidence="1">
    <location>
        <begin position="162"/>
        <end position="185"/>
    </location>
</feature>
<feature type="transmembrane region" description="Helical" evidence="1">
    <location>
        <begin position="216"/>
        <end position="244"/>
    </location>
</feature>
<keyword evidence="1" id="KW-1133">Transmembrane helix</keyword>
<feature type="transmembrane region" description="Helical" evidence="1">
    <location>
        <begin position="115"/>
        <end position="142"/>
    </location>
</feature>